<reference evidence="1 2" key="1">
    <citation type="submission" date="2019-03" db="EMBL/GenBank/DDBJ databases">
        <title>Genomic Encyclopedia of Type Strains, Phase IV (KMG-IV): sequencing the most valuable type-strain genomes for metagenomic binning, comparative biology and taxonomic classification.</title>
        <authorList>
            <person name="Goeker M."/>
        </authorList>
    </citation>
    <scope>NUCLEOTIDE SEQUENCE [LARGE SCALE GENOMIC DNA]</scope>
    <source>
        <strain evidence="1 2">DSM 104836</strain>
    </source>
</reference>
<name>A0A4R3ILE5_9RHOB</name>
<dbReference type="OrthoDB" id="9800877at2"/>
<dbReference type="PANTHER" id="PTHR37936">
    <property type="entry name" value="TRANSPOSASE INSC FOR INSERTION ELEMENT IS2A-RELATED"/>
    <property type="match status" value="1"/>
</dbReference>
<dbReference type="GO" id="GO:0006313">
    <property type="term" value="P:DNA transposition"/>
    <property type="evidence" value="ECO:0007669"/>
    <property type="project" value="InterPro"/>
</dbReference>
<dbReference type="Pfam" id="PF01527">
    <property type="entry name" value="HTH_Tnp_1"/>
    <property type="match status" value="1"/>
</dbReference>
<dbReference type="PANTHER" id="PTHR37936:SF3">
    <property type="entry name" value="TRANSPOSASE INSC FOR INSERTION ELEMENT IS2A-RELATED"/>
    <property type="match status" value="1"/>
</dbReference>
<dbReference type="InterPro" id="IPR002514">
    <property type="entry name" value="Transposase_8"/>
</dbReference>
<organism evidence="1 2">
    <name type="scientific">Primorskyibacter sedentarius</name>
    <dbReference type="NCBI Taxonomy" id="745311"/>
    <lineage>
        <taxon>Bacteria</taxon>
        <taxon>Pseudomonadati</taxon>
        <taxon>Pseudomonadota</taxon>
        <taxon>Alphaproteobacteria</taxon>
        <taxon>Rhodobacterales</taxon>
        <taxon>Roseobacteraceae</taxon>
        <taxon>Primorskyibacter</taxon>
    </lineage>
</organism>
<evidence type="ECO:0000313" key="2">
    <source>
        <dbReference type="Proteomes" id="UP000295696"/>
    </source>
</evidence>
<sequence>MAKRRRRRKWSDDEKRMICAQTVVAGVSVAQVARRYDLNANQIFNWLKDPKFAPDEHVQEDEAAFLPVEVIAQPTPSEPVPEPTGLIELELANGHRLRISGSYDPDAVARLVRHLT</sequence>
<dbReference type="EMBL" id="SLZU01000057">
    <property type="protein sequence ID" value="TCS48217.1"/>
    <property type="molecule type" value="Genomic_DNA"/>
</dbReference>
<dbReference type="RefSeq" id="WP_132248984.1">
    <property type="nucleotide sequence ID" value="NZ_SLZU01000057.1"/>
</dbReference>
<dbReference type="NCBIfam" id="NF047595">
    <property type="entry name" value="IS66_ISRel24_TnpA"/>
    <property type="match status" value="1"/>
</dbReference>
<accession>A0A4R3ILE5</accession>
<dbReference type="AlphaFoldDB" id="A0A4R3ILE5"/>
<comment type="caution">
    <text evidence="1">The sequence shown here is derived from an EMBL/GenBank/DDBJ whole genome shotgun (WGS) entry which is preliminary data.</text>
</comment>
<protein>
    <submittedName>
        <fullName evidence="1">Transposase</fullName>
    </submittedName>
</protein>
<proteinExistence type="predicted"/>
<dbReference type="SUPFAM" id="SSF48295">
    <property type="entry name" value="TrpR-like"/>
    <property type="match status" value="1"/>
</dbReference>
<keyword evidence="2" id="KW-1185">Reference proteome</keyword>
<gene>
    <name evidence="1" type="ORF">EDD52_1571</name>
</gene>
<dbReference type="InterPro" id="IPR010921">
    <property type="entry name" value="Trp_repressor/repl_initiator"/>
</dbReference>
<evidence type="ECO:0000313" key="1">
    <source>
        <dbReference type="EMBL" id="TCS48217.1"/>
    </source>
</evidence>
<dbReference type="GO" id="GO:0043565">
    <property type="term" value="F:sequence-specific DNA binding"/>
    <property type="evidence" value="ECO:0007669"/>
    <property type="project" value="InterPro"/>
</dbReference>
<dbReference type="Proteomes" id="UP000295696">
    <property type="component" value="Unassembled WGS sequence"/>
</dbReference>
<dbReference type="GO" id="GO:0004803">
    <property type="term" value="F:transposase activity"/>
    <property type="evidence" value="ECO:0007669"/>
    <property type="project" value="InterPro"/>
</dbReference>